<keyword evidence="2" id="KW-0812">Transmembrane</keyword>
<dbReference type="EMBL" id="QLMK01000005">
    <property type="protein sequence ID" value="RAK29042.1"/>
    <property type="molecule type" value="Genomic_DNA"/>
</dbReference>
<dbReference type="InterPro" id="IPR027385">
    <property type="entry name" value="Beta-barrel_OMP"/>
</dbReference>
<dbReference type="PANTHER" id="PTHR34001">
    <property type="entry name" value="BLL7405 PROTEIN"/>
    <property type="match status" value="1"/>
</dbReference>
<keyword evidence="5" id="KW-0998">Cell outer membrane</keyword>
<dbReference type="InterPro" id="IPR011250">
    <property type="entry name" value="OMP/PagP_B-barrel"/>
</dbReference>
<feature type="chain" id="PRO_5016891332" evidence="7">
    <location>
        <begin position="23"/>
        <end position="231"/>
    </location>
</feature>
<comment type="caution">
    <text evidence="9">The sequence shown here is derived from an EMBL/GenBank/DDBJ whole genome shotgun (WGS) entry which is preliminary data.</text>
</comment>
<accession>A0A364JVA1</accession>
<keyword evidence="4" id="KW-0472">Membrane</keyword>
<evidence type="ECO:0000259" key="8">
    <source>
        <dbReference type="Pfam" id="PF13505"/>
    </source>
</evidence>
<dbReference type="SUPFAM" id="SSF56925">
    <property type="entry name" value="OMPA-like"/>
    <property type="match status" value="1"/>
</dbReference>
<dbReference type="RefSeq" id="WP_111575213.1">
    <property type="nucleotide sequence ID" value="NZ_JBHEEY010000004.1"/>
</dbReference>
<evidence type="ECO:0000313" key="10">
    <source>
        <dbReference type="Proteomes" id="UP000249453"/>
    </source>
</evidence>
<evidence type="ECO:0000256" key="2">
    <source>
        <dbReference type="ARBA" id="ARBA00022452"/>
    </source>
</evidence>
<evidence type="ECO:0000256" key="3">
    <source>
        <dbReference type="ARBA" id="ARBA00022729"/>
    </source>
</evidence>
<keyword evidence="10" id="KW-1185">Reference proteome</keyword>
<evidence type="ECO:0000256" key="5">
    <source>
        <dbReference type="ARBA" id="ARBA00023237"/>
    </source>
</evidence>
<evidence type="ECO:0000256" key="1">
    <source>
        <dbReference type="ARBA" id="ARBA00004442"/>
    </source>
</evidence>
<dbReference type="Pfam" id="PF13505">
    <property type="entry name" value="OMP_b-brl"/>
    <property type="match status" value="1"/>
</dbReference>
<organism evidence="9 10">
    <name type="scientific">Falsochrobactrum ovis</name>
    <dbReference type="NCBI Taxonomy" id="1293442"/>
    <lineage>
        <taxon>Bacteria</taxon>
        <taxon>Pseudomonadati</taxon>
        <taxon>Pseudomonadota</taxon>
        <taxon>Alphaproteobacteria</taxon>
        <taxon>Hyphomicrobiales</taxon>
        <taxon>Brucellaceae</taxon>
        <taxon>Falsochrobactrum</taxon>
    </lineage>
</organism>
<dbReference type="GO" id="GO:0009279">
    <property type="term" value="C:cell outer membrane"/>
    <property type="evidence" value="ECO:0007669"/>
    <property type="project" value="UniProtKB-SubCell"/>
</dbReference>
<dbReference type="Proteomes" id="UP000249453">
    <property type="component" value="Unassembled WGS sequence"/>
</dbReference>
<protein>
    <submittedName>
        <fullName evidence="9">Outer membrane immunogenic protein</fullName>
    </submittedName>
</protein>
<evidence type="ECO:0000313" key="9">
    <source>
        <dbReference type="EMBL" id="RAK29042.1"/>
    </source>
</evidence>
<proteinExistence type="inferred from homology"/>
<dbReference type="Gene3D" id="2.40.160.20">
    <property type="match status" value="1"/>
</dbReference>
<comment type="similarity">
    <text evidence="6">Belongs to the Omp25/RopB family.</text>
</comment>
<evidence type="ECO:0000256" key="4">
    <source>
        <dbReference type="ARBA" id="ARBA00023136"/>
    </source>
</evidence>
<keyword evidence="3 7" id="KW-0732">Signal</keyword>
<sequence>MNIKSLLLASSAFFVGVAGANAADAIVYDEPAPTVDAAPAFSWTGAYIGGQIGYSWGRSELRDLRLRPDGFLGGLYAGYNFDVGDSVILGIDGDATYNDLDKGYSVYDPNLGGDIGSKSKLRWSGAVRARAGVALDRWMPYVAGGVAFGNVKNSLGIEHDIISARASRSKTLTGWTVGAGVDYAATDDIIVRLEYRYTDYGRKNFGYSDLDYGVRNKFKTHDIRLGVAYKF</sequence>
<feature type="signal peptide" evidence="7">
    <location>
        <begin position="1"/>
        <end position="22"/>
    </location>
</feature>
<evidence type="ECO:0000256" key="6">
    <source>
        <dbReference type="ARBA" id="ARBA00038306"/>
    </source>
</evidence>
<keyword evidence="2" id="KW-1134">Transmembrane beta strand</keyword>
<name>A0A364JVA1_9HYPH</name>
<dbReference type="InterPro" id="IPR051692">
    <property type="entry name" value="OMP-like"/>
</dbReference>
<evidence type="ECO:0000256" key="7">
    <source>
        <dbReference type="SAM" id="SignalP"/>
    </source>
</evidence>
<comment type="subcellular location">
    <subcellularLocation>
        <location evidence="1">Cell outer membrane</location>
    </subcellularLocation>
</comment>
<dbReference type="OrthoDB" id="9815357at2"/>
<dbReference type="AlphaFoldDB" id="A0A364JVA1"/>
<reference evidence="9 10" key="1">
    <citation type="submission" date="2018-06" db="EMBL/GenBank/DDBJ databases">
        <title>Genomic Encyclopedia of Type Strains, Phase IV (KMG-IV): sequencing the most valuable type-strain genomes for metagenomic binning, comparative biology and taxonomic classification.</title>
        <authorList>
            <person name="Goeker M."/>
        </authorList>
    </citation>
    <scope>NUCLEOTIDE SEQUENCE [LARGE SCALE GENOMIC DNA]</scope>
    <source>
        <strain evidence="9 10">DSM 26720</strain>
    </source>
</reference>
<feature type="domain" description="Outer membrane protein beta-barrel" evidence="8">
    <location>
        <begin position="37"/>
        <end position="231"/>
    </location>
</feature>
<dbReference type="PANTHER" id="PTHR34001:SF3">
    <property type="entry name" value="BLL7405 PROTEIN"/>
    <property type="match status" value="1"/>
</dbReference>
<gene>
    <name evidence="9" type="ORF">C7374_10592</name>
</gene>